<proteinExistence type="predicted"/>
<evidence type="ECO:0000313" key="4">
    <source>
        <dbReference type="EMBL" id="GBG26692.1"/>
    </source>
</evidence>
<name>A0A2R5G6L2_9STRA</name>
<dbReference type="InParanoid" id="A0A2R5G6L2"/>
<feature type="domain" description="Major facilitator superfamily (MFS) profile" evidence="3">
    <location>
        <begin position="191"/>
        <end position="624"/>
    </location>
</feature>
<accession>A0A2R5G6L2</accession>
<feature type="transmembrane region" description="Helical" evidence="2">
    <location>
        <begin position="538"/>
        <end position="557"/>
    </location>
</feature>
<dbReference type="PANTHER" id="PTHR23524:SF1">
    <property type="entry name" value="MRH DOMAIN-CONTAINING PROTEIN-RELATED"/>
    <property type="match status" value="1"/>
</dbReference>
<dbReference type="GO" id="GO:0022857">
    <property type="term" value="F:transmembrane transporter activity"/>
    <property type="evidence" value="ECO:0007669"/>
    <property type="project" value="InterPro"/>
</dbReference>
<dbReference type="Pfam" id="PF07690">
    <property type="entry name" value="MFS_1"/>
    <property type="match status" value="1"/>
</dbReference>
<feature type="transmembrane region" description="Helical" evidence="2">
    <location>
        <begin position="599"/>
        <end position="619"/>
    </location>
</feature>
<feature type="transmembrane region" description="Helical" evidence="2">
    <location>
        <begin position="260"/>
        <end position="277"/>
    </location>
</feature>
<organism evidence="4 5">
    <name type="scientific">Hondaea fermentalgiana</name>
    <dbReference type="NCBI Taxonomy" id="2315210"/>
    <lineage>
        <taxon>Eukaryota</taxon>
        <taxon>Sar</taxon>
        <taxon>Stramenopiles</taxon>
        <taxon>Bigyra</taxon>
        <taxon>Labyrinthulomycetes</taxon>
        <taxon>Thraustochytrida</taxon>
        <taxon>Thraustochytriidae</taxon>
        <taxon>Hondaea</taxon>
    </lineage>
</organism>
<dbReference type="PANTHER" id="PTHR23524">
    <property type="entry name" value="TRANSPORTER, PUTATIVE (AFU_ORTHOLOGUE AFUA_8G04850)-RELATED"/>
    <property type="match status" value="1"/>
</dbReference>
<evidence type="ECO:0000259" key="3">
    <source>
        <dbReference type="PROSITE" id="PS50850"/>
    </source>
</evidence>
<feature type="transmembrane region" description="Helical" evidence="2">
    <location>
        <begin position="413"/>
        <end position="437"/>
    </location>
</feature>
<dbReference type="OrthoDB" id="18110at2759"/>
<evidence type="ECO:0000313" key="5">
    <source>
        <dbReference type="Proteomes" id="UP000241890"/>
    </source>
</evidence>
<feature type="transmembrane region" description="Helical" evidence="2">
    <location>
        <begin position="320"/>
        <end position="340"/>
    </location>
</feature>
<evidence type="ECO:0000256" key="1">
    <source>
        <dbReference type="ARBA" id="ARBA00004141"/>
    </source>
</evidence>
<keyword evidence="5" id="KW-1185">Reference proteome</keyword>
<sequence>MTFTCVDATTQAAHGYLIETNCDTYCLIAYGQNSYTSLFGYSYKVCQALGCAELDEDGNVVNDILDRLRTAASGTQNVYLCDNTTYLEYPDALQVPDPTTGPCNWYNPDIMEAVVPESDQTCTQLPLAFTTAGSSNWILNNLALFIGLVFLGIIVLIACMCGCWLRWRHNRGLNIYPSKAVELQPGKTFKHFVALMYLCFISIMTLAFINGMQAFLLADLYGVDSDDFGTVTGTLGVVDEIFSMIAVLAWGFVADRLGRRAMLTGGLSLVILSVILFPNGGSVYPGLLCARIIFAIGSSALTCSMTVILSDVVKRSSLGLGTGLIGVASGSGALFGVFVFMGPVATATCLEAAYYIFLIVPLTMLVATWVAVDNRPIVQAENSEEVEELEDTRPMMARLVELYHTSKKDPRLLVSYVSGFAARGATVVVTTYLPLWIALVYQEDGLCVASDSGDSSVCGELLENLSKQECPGAYTRASRVTGTAQAAGLIVAIWIGYYAGHFKNIYNALSFAGAFAGCAYLLTLVISEPAATSTYGIAFAWGIGEIGLVVVAQVAVARQMSFHPHQRGAIAGMYSFVGSLGIIFITYAGGILFDDWIPQAPFVLLGAFALFLSLLALWVSRWENKHGSVIVEAKDAVGTVNPISS</sequence>
<evidence type="ECO:0000256" key="2">
    <source>
        <dbReference type="SAM" id="Phobius"/>
    </source>
</evidence>
<dbReference type="PROSITE" id="PS50850">
    <property type="entry name" value="MFS"/>
    <property type="match status" value="1"/>
</dbReference>
<dbReference type="SUPFAM" id="SSF103473">
    <property type="entry name" value="MFS general substrate transporter"/>
    <property type="match status" value="1"/>
</dbReference>
<reference evidence="4 5" key="1">
    <citation type="submission" date="2017-12" db="EMBL/GenBank/DDBJ databases">
        <title>Sequencing, de novo assembly and annotation of complete genome of a new Thraustochytrid species, strain FCC1311.</title>
        <authorList>
            <person name="Sedici K."/>
            <person name="Godart F."/>
            <person name="Aiese Cigliano R."/>
            <person name="Sanseverino W."/>
            <person name="Barakat M."/>
            <person name="Ortet P."/>
            <person name="Marechal E."/>
            <person name="Cagnac O."/>
            <person name="Amato A."/>
        </authorList>
    </citation>
    <scope>NUCLEOTIDE SEQUENCE [LARGE SCALE GENOMIC DNA]</scope>
</reference>
<protein>
    <recommendedName>
        <fullName evidence="3">Major facilitator superfamily (MFS) profile domain-containing protein</fullName>
    </recommendedName>
</protein>
<gene>
    <name evidence="4" type="ORF">FCC1311_029132</name>
</gene>
<feature type="transmembrane region" description="Helical" evidence="2">
    <location>
        <begin position="352"/>
        <end position="372"/>
    </location>
</feature>
<dbReference type="InterPro" id="IPR036259">
    <property type="entry name" value="MFS_trans_sf"/>
</dbReference>
<feature type="transmembrane region" description="Helical" evidence="2">
    <location>
        <begin position="506"/>
        <end position="526"/>
    </location>
</feature>
<keyword evidence="2" id="KW-0812">Transmembrane</keyword>
<dbReference type="InterPro" id="IPR011701">
    <property type="entry name" value="MFS"/>
</dbReference>
<feature type="transmembrane region" description="Helical" evidence="2">
    <location>
        <begin position="188"/>
        <end position="209"/>
    </location>
</feature>
<feature type="transmembrane region" description="Helical" evidence="2">
    <location>
        <begin position="569"/>
        <end position="593"/>
    </location>
</feature>
<keyword evidence="2" id="KW-1133">Transmembrane helix</keyword>
<feature type="transmembrane region" description="Helical" evidence="2">
    <location>
        <begin position="482"/>
        <end position="499"/>
    </location>
</feature>
<feature type="transmembrane region" description="Helical" evidence="2">
    <location>
        <begin position="229"/>
        <end position="253"/>
    </location>
</feature>
<comment type="caution">
    <text evidence="4">The sequence shown here is derived from an EMBL/GenBank/DDBJ whole genome shotgun (WGS) entry which is preliminary data.</text>
</comment>
<dbReference type="EMBL" id="BEYU01000022">
    <property type="protein sequence ID" value="GBG26692.1"/>
    <property type="molecule type" value="Genomic_DNA"/>
</dbReference>
<dbReference type="InterPro" id="IPR020846">
    <property type="entry name" value="MFS_dom"/>
</dbReference>
<feature type="transmembrane region" description="Helical" evidence="2">
    <location>
        <begin position="142"/>
        <end position="167"/>
    </location>
</feature>
<dbReference type="Gene3D" id="1.20.1250.20">
    <property type="entry name" value="MFS general substrate transporter like domains"/>
    <property type="match status" value="1"/>
</dbReference>
<dbReference type="GO" id="GO:0016020">
    <property type="term" value="C:membrane"/>
    <property type="evidence" value="ECO:0007669"/>
    <property type="project" value="UniProtKB-SubCell"/>
</dbReference>
<comment type="subcellular location">
    <subcellularLocation>
        <location evidence="1">Membrane</location>
        <topology evidence="1">Multi-pass membrane protein</topology>
    </subcellularLocation>
</comment>
<feature type="transmembrane region" description="Helical" evidence="2">
    <location>
        <begin position="283"/>
        <end position="308"/>
    </location>
</feature>
<keyword evidence="2" id="KW-0472">Membrane</keyword>
<dbReference type="Proteomes" id="UP000241890">
    <property type="component" value="Unassembled WGS sequence"/>
</dbReference>
<dbReference type="AlphaFoldDB" id="A0A2R5G6L2"/>